<organism evidence="4 5">
    <name type="scientific">Sporobacter termitidis DSM 10068</name>
    <dbReference type="NCBI Taxonomy" id="1123282"/>
    <lineage>
        <taxon>Bacteria</taxon>
        <taxon>Bacillati</taxon>
        <taxon>Bacillota</taxon>
        <taxon>Clostridia</taxon>
        <taxon>Eubacteriales</taxon>
        <taxon>Oscillospiraceae</taxon>
        <taxon>Sporobacter</taxon>
    </lineage>
</organism>
<dbReference type="InterPro" id="IPR027417">
    <property type="entry name" value="P-loop_NTPase"/>
</dbReference>
<keyword evidence="1" id="KW-0547">Nucleotide-binding</keyword>
<dbReference type="GO" id="GO:0017111">
    <property type="term" value="F:ribonucleoside triphosphate phosphatase activity"/>
    <property type="evidence" value="ECO:0007669"/>
    <property type="project" value="InterPro"/>
</dbReference>
<dbReference type="Gene3D" id="3.40.50.300">
    <property type="entry name" value="P-loop containing nucleotide triphosphate hydrolases"/>
    <property type="match status" value="1"/>
</dbReference>
<dbReference type="EMBL" id="FQXV01000013">
    <property type="protein sequence ID" value="SHI19244.1"/>
    <property type="molecule type" value="Genomic_DNA"/>
</dbReference>
<dbReference type="SUPFAM" id="SSF52540">
    <property type="entry name" value="P-loop containing nucleoside triphosphate hydrolases"/>
    <property type="match status" value="1"/>
</dbReference>
<protein>
    <submittedName>
        <fullName evidence="4">Nucleoside-triphosphatase</fullName>
    </submittedName>
</protein>
<keyword evidence="3" id="KW-0067">ATP-binding</keyword>
<evidence type="ECO:0000256" key="1">
    <source>
        <dbReference type="ARBA" id="ARBA00022741"/>
    </source>
</evidence>
<evidence type="ECO:0000256" key="2">
    <source>
        <dbReference type="ARBA" id="ARBA00022801"/>
    </source>
</evidence>
<sequence>MKHVFLTGEIQIGKSTVIQKALSLLNVDYGGFRTYFSADRARPDRRLYIGRAGLPLPYGEENTVARFSKALPPQPFPERFDTLGTQYIAEAAESARLIVMDECGNLEDGAPRFQRAVFTALEGAVPVLGVLKLSSAGWVDEIRRHQSVALISVDAQNRDALPRLVADSLRPSV</sequence>
<evidence type="ECO:0000256" key="3">
    <source>
        <dbReference type="ARBA" id="ARBA00022840"/>
    </source>
</evidence>
<keyword evidence="5" id="KW-1185">Reference proteome</keyword>
<keyword evidence="2" id="KW-0378">Hydrolase</keyword>
<dbReference type="OrthoDB" id="9786803at2"/>
<reference evidence="4 5" key="1">
    <citation type="submission" date="2016-11" db="EMBL/GenBank/DDBJ databases">
        <authorList>
            <person name="Jaros S."/>
            <person name="Januszkiewicz K."/>
            <person name="Wedrychowicz H."/>
        </authorList>
    </citation>
    <scope>NUCLEOTIDE SEQUENCE [LARGE SCALE GENOMIC DNA]</scope>
    <source>
        <strain evidence="4 5">DSM 10068</strain>
    </source>
</reference>
<dbReference type="RefSeq" id="WP_073081170.1">
    <property type="nucleotide sequence ID" value="NZ_FQXV01000013.1"/>
</dbReference>
<dbReference type="Proteomes" id="UP000183995">
    <property type="component" value="Unassembled WGS sequence"/>
</dbReference>
<proteinExistence type="predicted"/>
<evidence type="ECO:0000313" key="5">
    <source>
        <dbReference type="Proteomes" id="UP000183995"/>
    </source>
</evidence>
<dbReference type="InterPro" id="IPR004948">
    <property type="entry name" value="Nuc-triphosphatase_THEP1"/>
</dbReference>
<dbReference type="PANTHER" id="PTHR43146">
    <property type="entry name" value="CANCER-RELATED NUCLEOSIDE-TRIPHOSPHATASE"/>
    <property type="match status" value="1"/>
</dbReference>
<accession>A0A1M5Z531</accession>
<evidence type="ECO:0000313" key="4">
    <source>
        <dbReference type="EMBL" id="SHI19244.1"/>
    </source>
</evidence>
<dbReference type="PANTHER" id="PTHR43146:SF1">
    <property type="entry name" value="CANCER-RELATED NUCLEOSIDE-TRIPHOSPHATASE"/>
    <property type="match status" value="1"/>
</dbReference>
<gene>
    <name evidence="4" type="ORF">SAMN02745823_03233</name>
</gene>
<dbReference type="Pfam" id="PF03266">
    <property type="entry name" value="NTPase_1"/>
    <property type="match status" value="1"/>
</dbReference>
<dbReference type="GO" id="GO:0005524">
    <property type="term" value="F:ATP binding"/>
    <property type="evidence" value="ECO:0007669"/>
    <property type="project" value="UniProtKB-KW"/>
</dbReference>
<dbReference type="AlphaFoldDB" id="A0A1M5Z531"/>
<name>A0A1M5Z531_9FIRM</name>
<dbReference type="STRING" id="1123282.SAMN02745823_03233"/>